<organism evidence="2 3">
    <name type="scientific">Ajellomyces capsulatus (strain H88)</name>
    <name type="common">Darling's disease fungus</name>
    <name type="synonym">Histoplasma capsulatum</name>
    <dbReference type="NCBI Taxonomy" id="544711"/>
    <lineage>
        <taxon>Eukaryota</taxon>
        <taxon>Fungi</taxon>
        <taxon>Dikarya</taxon>
        <taxon>Ascomycota</taxon>
        <taxon>Pezizomycotina</taxon>
        <taxon>Eurotiomycetes</taxon>
        <taxon>Eurotiomycetidae</taxon>
        <taxon>Onygenales</taxon>
        <taxon>Ajellomycetaceae</taxon>
        <taxon>Histoplasma</taxon>
    </lineage>
</organism>
<sequence>MAMFVLILITRPWQKGRKKKREKRKENGQKRKKTTEWERIFEEEEEEGPRKGVFNLQEDAEPSRPWVSRRSTSLYSEH</sequence>
<evidence type="ECO:0000256" key="1">
    <source>
        <dbReference type="SAM" id="MobiDB-lite"/>
    </source>
</evidence>
<name>A0A8A1LFV1_AJEC8</name>
<evidence type="ECO:0000313" key="2">
    <source>
        <dbReference type="EMBL" id="QSS51324.1"/>
    </source>
</evidence>
<dbReference type="EMBL" id="CP069103">
    <property type="protein sequence ID" value="QSS51324.1"/>
    <property type="molecule type" value="Genomic_DNA"/>
</dbReference>
<feature type="compositionally biased region" description="Polar residues" evidence="1">
    <location>
        <begin position="69"/>
        <end position="78"/>
    </location>
</feature>
<gene>
    <name evidence="2" type="ORF">I7I53_06618</name>
</gene>
<dbReference type="AlphaFoldDB" id="A0A8A1LFV1"/>
<dbReference type="Proteomes" id="UP000663419">
    <property type="component" value="Chromosome 2"/>
</dbReference>
<protein>
    <submittedName>
        <fullName evidence="2">Uncharacterized protein</fullName>
    </submittedName>
</protein>
<feature type="compositionally biased region" description="Basic residues" evidence="1">
    <location>
        <begin position="14"/>
        <end position="23"/>
    </location>
</feature>
<evidence type="ECO:0000313" key="3">
    <source>
        <dbReference type="Proteomes" id="UP000663419"/>
    </source>
</evidence>
<proteinExistence type="predicted"/>
<dbReference type="VEuPathDB" id="FungiDB:I7I53_06618"/>
<feature type="compositionally biased region" description="Basic and acidic residues" evidence="1">
    <location>
        <begin position="24"/>
        <end position="40"/>
    </location>
</feature>
<accession>A0A8A1LFV1</accession>
<reference evidence="2" key="1">
    <citation type="submission" date="2021-01" db="EMBL/GenBank/DDBJ databases">
        <title>Chromosome-level genome assembly of a human fungal pathogen reveals clustering of transcriptionally co-regulated genes.</title>
        <authorList>
            <person name="Voorhies M."/>
            <person name="Cohen S."/>
            <person name="Shea T.P."/>
            <person name="Petrus S."/>
            <person name="Munoz J.F."/>
            <person name="Poplawski S."/>
            <person name="Goldman W.E."/>
            <person name="Michael T."/>
            <person name="Cuomo C.A."/>
            <person name="Sil A."/>
            <person name="Beyhan S."/>
        </authorList>
    </citation>
    <scope>NUCLEOTIDE SEQUENCE</scope>
    <source>
        <strain evidence="2">H88</strain>
    </source>
</reference>
<feature type="region of interest" description="Disordered" evidence="1">
    <location>
        <begin position="14"/>
        <end position="78"/>
    </location>
</feature>